<evidence type="ECO:0000256" key="7">
    <source>
        <dbReference type="ARBA" id="ARBA00023136"/>
    </source>
</evidence>
<dbReference type="Proteomes" id="UP000288716">
    <property type="component" value="Unassembled WGS sequence"/>
</dbReference>
<evidence type="ECO:0000256" key="4">
    <source>
        <dbReference type="ARBA" id="ARBA00022692"/>
    </source>
</evidence>
<feature type="transmembrane region" description="Helical" evidence="10">
    <location>
        <begin position="27"/>
        <end position="45"/>
    </location>
</feature>
<keyword evidence="7 10" id="KW-0472">Membrane</keyword>
<evidence type="ECO:0000256" key="2">
    <source>
        <dbReference type="ARBA" id="ARBA00006459"/>
    </source>
</evidence>
<dbReference type="PROSITE" id="PS00610">
    <property type="entry name" value="NA_NEUROTRAN_SYMP_1"/>
    <property type="match status" value="1"/>
</dbReference>
<dbReference type="PRINTS" id="PR00176">
    <property type="entry name" value="NANEUSMPORT"/>
</dbReference>
<dbReference type="AlphaFoldDB" id="A0A443Q7B3"/>
<dbReference type="InterPro" id="IPR037272">
    <property type="entry name" value="SNS_sf"/>
</dbReference>
<keyword evidence="8" id="KW-0479">Metal-binding</keyword>
<dbReference type="PROSITE" id="PS50267">
    <property type="entry name" value="NA_NEUROTRAN_SYMP_3"/>
    <property type="match status" value="1"/>
</dbReference>
<evidence type="ECO:0000256" key="10">
    <source>
        <dbReference type="SAM" id="Phobius"/>
    </source>
</evidence>
<keyword evidence="12" id="KW-1185">Reference proteome</keyword>
<keyword evidence="4 9" id="KW-0812">Transmembrane</keyword>
<feature type="binding site" evidence="8">
    <location>
        <position position="11"/>
    </location>
    <ligand>
        <name>Na(+)</name>
        <dbReference type="ChEBI" id="CHEBI:29101"/>
        <label>1</label>
    </ligand>
</feature>
<evidence type="ECO:0000256" key="3">
    <source>
        <dbReference type="ARBA" id="ARBA00022448"/>
    </source>
</evidence>
<keyword evidence="6 10" id="KW-1133">Transmembrane helix</keyword>
<dbReference type="PANTHER" id="PTHR11616:SF265">
    <property type="entry name" value="TRANSPORTER"/>
    <property type="match status" value="1"/>
</dbReference>
<dbReference type="GO" id="GO:0005332">
    <property type="term" value="F:gamma-aminobutyric acid:sodium:chloride symporter activity"/>
    <property type="evidence" value="ECO:0007669"/>
    <property type="project" value="TreeGrafter"/>
</dbReference>
<evidence type="ECO:0000313" key="12">
    <source>
        <dbReference type="Proteomes" id="UP000288716"/>
    </source>
</evidence>
<proteinExistence type="inferred from homology"/>
<accession>A0A443Q7B3</accession>
<organism evidence="11 12">
    <name type="scientific">Leptotrombidium deliense</name>
    <dbReference type="NCBI Taxonomy" id="299467"/>
    <lineage>
        <taxon>Eukaryota</taxon>
        <taxon>Metazoa</taxon>
        <taxon>Ecdysozoa</taxon>
        <taxon>Arthropoda</taxon>
        <taxon>Chelicerata</taxon>
        <taxon>Arachnida</taxon>
        <taxon>Acari</taxon>
        <taxon>Acariformes</taxon>
        <taxon>Trombidiformes</taxon>
        <taxon>Prostigmata</taxon>
        <taxon>Anystina</taxon>
        <taxon>Parasitengona</taxon>
        <taxon>Trombiculoidea</taxon>
        <taxon>Trombiculidae</taxon>
        <taxon>Leptotrombidium</taxon>
    </lineage>
</organism>
<dbReference type="STRING" id="299467.A0A443Q7B3"/>
<feature type="binding site" evidence="8">
    <location>
        <position position="14"/>
    </location>
    <ligand>
        <name>Na(+)</name>
        <dbReference type="ChEBI" id="CHEBI:29101"/>
        <label>1</label>
    </ligand>
</feature>
<dbReference type="PANTHER" id="PTHR11616">
    <property type="entry name" value="SODIUM/CHLORIDE DEPENDENT TRANSPORTER"/>
    <property type="match status" value="1"/>
</dbReference>
<sequence length="66" mass="7441">MVIKFLLTFVGLSVGIGNVWRFPYLAYSNGGGAFLIPYLIMLFIAEKPMSVCESWTGQYLEMCSYC</sequence>
<evidence type="ECO:0000256" key="9">
    <source>
        <dbReference type="RuleBase" id="RU003732"/>
    </source>
</evidence>
<dbReference type="GO" id="GO:0046872">
    <property type="term" value="F:metal ion binding"/>
    <property type="evidence" value="ECO:0007669"/>
    <property type="project" value="UniProtKB-KW"/>
</dbReference>
<evidence type="ECO:0000256" key="5">
    <source>
        <dbReference type="ARBA" id="ARBA00022847"/>
    </source>
</evidence>
<dbReference type="GO" id="GO:0005886">
    <property type="term" value="C:plasma membrane"/>
    <property type="evidence" value="ECO:0007669"/>
    <property type="project" value="TreeGrafter"/>
</dbReference>
<evidence type="ECO:0000256" key="6">
    <source>
        <dbReference type="ARBA" id="ARBA00022989"/>
    </source>
</evidence>
<keyword evidence="3 9" id="KW-0813">Transport</keyword>
<comment type="subcellular location">
    <subcellularLocation>
        <location evidence="1">Membrane</location>
        <topology evidence="1">Multi-pass membrane protein</topology>
    </subcellularLocation>
</comment>
<dbReference type="SUPFAM" id="SSF161070">
    <property type="entry name" value="SNF-like"/>
    <property type="match status" value="1"/>
</dbReference>
<comment type="similarity">
    <text evidence="2 9">Belongs to the sodium:neurotransmitter symporter (SNF) (TC 2.A.22) family.</text>
</comment>
<reference evidence="11 12" key="1">
    <citation type="journal article" date="2018" name="Gigascience">
        <title>Genomes of trombidid mites reveal novel predicted allergens and laterally-transferred genes associated with secondary metabolism.</title>
        <authorList>
            <person name="Dong X."/>
            <person name="Chaisiri K."/>
            <person name="Xia D."/>
            <person name="Armstrong S.D."/>
            <person name="Fang Y."/>
            <person name="Donnelly M.J."/>
            <person name="Kadowaki T."/>
            <person name="McGarry J.W."/>
            <person name="Darby A.C."/>
            <person name="Makepeace B.L."/>
        </authorList>
    </citation>
    <scope>NUCLEOTIDE SEQUENCE [LARGE SCALE GENOMIC DNA]</scope>
    <source>
        <strain evidence="11">UoL-UT</strain>
    </source>
</reference>
<evidence type="ECO:0000256" key="1">
    <source>
        <dbReference type="ARBA" id="ARBA00004141"/>
    </source>
</evidence>
<keyword evidence="5 9" id="KW-0769">Symport</keyword>
<keyword evidence="8" id="KW-0915">Sodium</keyword>
<comment type="caution">
    <text evidence="11">The sequence shown here is derived from an EMBL/GenBank/DDBJ whole genome shotgun (WGS) entry which is preliminary data.</text>
</comment>
<evidence type="ECO:0000313" key="11">
    <source>
        <dbReference type="EMBL" id="RWR98888.1"/>
    </source>
</evidence>
<dbReference type="Pfam" id="PF00209">
    <property type="entry name" value="SNF"/>
    <property type="match status" value="1"/>
</dbReference>
<dbReference type="InterPro" id="IPR000175">
    <property type="entry name" value="Na/ntran_symport"/>
</dbReference>
<dbReference type="VEuPathDB" id="VectorBase:LDEU014664"/>
<dbReference type="OrthoDB" id="6581954at2759"/>
<name>A0A443Q7B3_9ACAR</name>
<evidence type="ECO:0000256" key="8">
    <source>
        <dbReference type="PIRSR" id="PIRSR600175-1"/>
    </source>
</evidence>
<dbReference type="EMBL" id="NCKV01066670">
    <property type="protein sequence ID" value="RWR98888.1"/>
    <property type="molecule type" value="Genomic_DNA"/>
</dbReference>
<protein>
    <recommendedName>
        <fullName evidence="9">Transporter</fullName>
    </recommendedName>
</protein>
<feature type="binding site" evidence="8">
    <location>
        <position position="18"/>
    </location>
    <ligand>
        <name>Na(+)</name>
        <dbReference type="ChEBI" id="CHEBI:29101"/>
        <label>1</label>
    </ligand>
</feature>
<dbReference type="GO" id="GO:0043005">
    <property type="term" value="C:neuron projection"/>
    <property type="evidence" value="ECO:0007669"/>
    <property type="project" value="TreeGrafter"/>
</dbReference>
<gene>
    <name evidence="11" type="ORF">B4U80_04619</name>
</gene>